<dbReference type="OrthoDB" id="9934740at2"/>
<dbReference type="AlphaFoldDB" id="A0A381DWY6"/>
<reference evidence="1 2" key="1">
    <citation type="submission" date="2018-06" db="EMBL/GenBank/DDBJ databases">
        <authorList>
            <consortium name="Pathogen Informatics"/>
            <person name="Doyle S."/>
        </authorList>
    </citation>
    <scope>NUCLEOTIDE SEQUENCE [LARGE SCALE GENOMIC DNA]</scope>
    <source>
        <strain evidence="1 2">NCTC13294</strain>
    </source>
</reference>
<gene>
    <name evidence="1" type="ORF">NCTC13294_00097</name>
</gene>
<evidence type="ECO:0000313" key="2">
    <source>
        <dbReference type="Proteomes" id="UP000254572"/>
    </source>
</evidence>
<accession>A0A381DWY6</accession>
<sequence>MIHVLILIVLGLAAYLFHNYQTFNDAYMRPWVVEQVNFNREADPQALCDLLAPDVVVNIRDEYTRYKYKIVDGGKTEACEYFATSAKNFQKPKPEKNGYIWDRLSEYTINHENLFKDYADITFATSVQKNVPDLLTKEGDVLVGRTTTRLTVKSPVFKDSKITSYTFNRKLVQADLN</sequence>
<dbReference type="EMBL" id="UFUW01000001">
    <property type="protein sequence ID" value="SUX17642.1"/>
    <property type="molecule type" value="Genomic_DNA"/>
</dbReference>
<evidence type="ECO:0000313" key="1">
    <source>
        <dbReference type="EMBL" id="SUX17642.1"/>
    </source>
</evidence>
<proteinExistence type="predicted"/>
<name>A0A381DWY6_9GAMM</name>
<protein>
    <submittedName>
        <fullName evidence="1">Uncharacterized protein</fullName>
    </submittedName>
</protein>
<dbReference type="RefSeq" id="WP_115610447.1">
    <property type="nucleotide sequence ID" value="NZ_JBHLZC010000001.1"/>
</dbReference>
<organism evidence="1 2">
    <name type="scientific">Cardiobacterium valvarum</name>
    <dbReference type="NCBI Taxonomy" id="194702"/>
    <lineage>
        <taxon>Bacteria</taxon>
        <taxon>Pseudomonadati</taxon>
        <taxon>Pseudomonadota</taxon>
        <taxon>Gammaproteobacteria</taxon>
        <taxon>Cardiobacteriales</taxon>
        <taxon>Cardiobacteriaceae</taxon>
        <taxon>Cardiobacterium</taxon>
    </lineage>
</organism>
<dbReference type="Proteomes" id="UP000254572">
    <property type="component" value="Unassembled WGS sequence"/>
</dbReference>
<keyword evidence="2" id="KW-1185">Reference proteome</keyword>